<name>A0A5D0MQF0_FLESI</name>
<sequence>MSKIKETTSIKVDKEAKNEAKMVFAQLGMSMGEAVNIFLTQVALTKSIPFEIKIPNEETQQIMEEVLNNKNTAPLDYKELSVEESHSKS</sequence>
<dbReference type="GO" id="GO:0006355">
    <property type="term" value="P:regulation of DNA-templated transcription"/>
    <property type="evidence" value="ECO:0007669"/>
    <property type="project" value="InterPro"/>
</dbReference>
<proteinExistence type="inferred from homology"/>
<keyword evidence="2" id="KW-1277">Toxin-antitoxin system</keyword>
<comment type="similarity">
    <text evidence="1">Belongs to the RelB/DinJ antitoxin family.</text>
</comment>
<evidence type="ECO:0000313" key="3">
    <source>
        <dbReference type="EMBL" id="TYB33913.1"/>
    </source>
</evidence>
<comment type="caution">
    <text evidence="3">The sequence shown here is derived from an EMBL/GenBank/DDBJ whole genome shotgun (WGS) entry which is preliminary data.</text>
</comment>
<protein>
    <submittedName>
        <fullName evidence="3">Type II toxin-antitoxin system RelB/DinJ family antitoxin</fullName>
    </submittedName>
</protein>
<dbReference type="InterPro" id="IPR007337">
    <property type="entry name" value="RelB/DinJ"/>
</dbReference>
<dbReference type="GO" id="GO:0006351">
    <property type="term" value="P:DNA-templated transcription"/>
    <property type="evidence" value="ECO:0007669"/>
    <property type="project" value="TreeGrafter"/>
</dbReference>
<evidence type="ECO:0000256" key="2">
    <source>
        <dbReference type="ARBA" id="ARBA00022649"/>
    </source>
</evidence>
<dbReference type="AlphaFoldDB" id="A0A5D0MQF0"/>
<dbReference type="Gene3D" id="1.10.1220.10">
    <property type="entry name" value="Met repressor-like"/>
    <property type="match status" value="1"/>
</dbReference>
<dbReference type="NCBIfam" id="TIGR02384">
    <property type="entry name" value="RelB_DinJ"/>
    <property type="match status" value="1"/>
</dbReference>
<reference evidence="3 4" key="1">
    <citation type="submission" date="2019-08" db="EMBL/GenBank/DDBJ databases">
        <title>Genomic characterization of a novel candidate phylum (ARYD3) from a high temperature, high salinity tertiary oil reservoir in north central Oklahoma, USA.</title>
        <authorList>
            <person name="Youssef N.H."/>
            <person name="Yadav A."/>
            <person name="Elshahed M.S."/>
        </authorList>
    </citation>
    <scope>NUCLEOTIDE SEQUENCE [LARGE SCALE GENOMIC DNA]</scope>
    <source>
        <strain evidence="3">ARYD1</strain>
    </source>
</reference>
<dbReference type="PANTHER" id="PTHR38781">
    <property type="entry name" value="ANTITOXIN DINJ-RELATED"/>
    <property type="match status" value="1"/>
</dbReference>
<dbReference type="PANTHER" id="PTHR38781:SF1">
    <property type="entry name" value="ANTITOXIN DINJ-RELATED"/>
    <property type="match status" value="1"/>
</dbReference>
<dbReference type="EMBL" id="VSIV01000088">
    <property type="protein sequence ID" value="TYB33913.1"/>
    <property type="molecule type" value="Genomic_DNA"/>
</dbReference>
<dbReference type="Pfam" id="PF04221">
    <property type="entry name" value="RelB"/>
    <property type="match status" value="1"/>
</dbReference>
<evidence type="ECO:0000313" key="4">
    <source>
        <dbReference type="Proteomes" id="UP000323337"/>
    </source>
</evidence>
<accession>A0A5D0MQF0</accession>
<evidence type="ECO:0000256" key="1">
    <source>
        <dbReference type="ARBA" id="ARBA00010562"/>
    </source>
</evidence>
<organism evidence="3 4">
    <name type="scientific">Flexistipes sinusarabici</name>
    <dbReference type="NCBI Taxonomy" id="2352"/>
    <lineage>
        <taxon>Bacteria</taxon>
        <taxon>Pseudomonadati</taxon>
        <taxon>Deferribacterota</taxon>
        <taxon>Deferribacteres</taxon>
        <taxon>Deferribacterales</taxon>
        <taxon>Flexistipitaceae</taxon>
        <taxon>Flexistipes</taxon>
    </lineage>
</organism>
<dbReference type="InterPro" id="IPR013321">
    <property type="entry name" value="Arc_rbn_hlx_hlx"/>
</dbReference>
<gene>
    <name evidence="3" type="ORF">FXF49_03840</name>
</gene>
<dbReference type="Proteomes" id="UP000323337">
    <property type="component" value="Unassembled WGS sequence"/>
</dbReference>
<dbReference type="RefSeq" id="WP_303700585.1">
    <property type="nucleotide sequence ID" value="NZ_VSIV01000088.1"/>
</dbReference>